<reference evidence="2" key="1">
    <citation type="journal article" date="2023" name="Plant J.">
        <title>Genome sequences and population genomics provide insights into the demographic history, inbreeding, and mutation load of two 'living fossil' tree species of Dipteronia.</title>
        <authorList>
            <person name="Feng Y."/>
            <person name="Comes H.P."/>
            <person name="Chen J."/>
            <person name="Zhu S."/>
            <person name="Lu R."/>
            <person name="Zhang X."/>
            <person name="Li P."/>
            <person name="Qiu J."/>
            <person name="Olsen K.M."/>
            <person name="Qiu Y."/>
        </authorList>
    </citation>
    <scope>NUCLEOTIDE SEQUENCE</scope>
    <source>
        <strain evidence="2">KIB01</strain>
    </source>
</reference>
<accession>A0AAD9U211</accession>
<feature type="region of interest" description="Disordered" evidence="1">
    <location>
        <begin position="54"/>
        <end position="103"/>
    </location>
</feature>
<protein>
    <submittedName>
        <fullName evidence="2">Uncharacterized protein</fullName>
    </submittedName>
</protein>
<evidence type="ECO:0000313" key="2">
    <source>
        <dbReference type="EMBL" id="KAK2645889.1"/>
    </source>
</evidence>
<gene>
    <name evidence="2" type="ORF">Ddye_021084</name>
</gene>
<keyword evidence="3" id="KW-1185">Reference proteome</keyword>
<dbReference type="AlphaFoldDB" id="A0AAD9U211"/>
<sequence length="190" mass="21423">MLVFKEFDRSNNPINYFHINTVPLAVEFPEENDIEILEYTPNTNPQETIIQANTNLQTKDTTPKNPTIEKDAIPEVDDDSDEVDSSDVESDYEYQPSEPVSDSDISLVESLVEGNVMGGIPGRCDPDGDKFCWDNSSDEEDGSTNMTLYCIRNKWTSNPDGFISLRAGQIFSNSKEVKNVIRRFAIQEGR</sequence>
<comment type="caution">
    <text evidence="2">The sequence shown here is derived from an EMBL/GenBank/DDBJ whole genome shotgun (WGS) entry which is preliminary data.</text>
</comment>
<evidence type="ECO:0000313" key="3">
    <source>
        <dbReference type="Proteomes" id="UP001280121"/>
    </source>
</evidence>
<evidence type="ECO:0000256" key="1">
    <source>
        <dbReference type="SAM" id="MobiDB-lite"/>
    </source>
</evidence>
<organism evidence="2 3">
    <name type="scientific">Dipteronia dyeriana</name>
    <dbReference type="NCBI Taxonomy" id="168575"/>
    <lineage>
        <taxon>Eukaryota</taxon>
        <taxon>Viridiplantae</taxon>
        <taxon>Streptophyta</taxon>
        <taxon>Embryophyta</taxon>
        <taxon>Tracheophyta</taxon>
        <taxon>Spermatophyta</taxon>
        <taxon>Magnoliopsida</taxon>
        <taxon>eudicotyledons</taxon>
        <taxon>Gunneridae</taxon>
        <taxon>Pentapetalae</taxon>
        <taxon>rosids</taxon>
        <taxon>malvids</taxon>
        <taxon>Sapindales</taxon>
        <taxon>Sapindaceae</taxon>
        <taxon>Hippocastanoideae</taxon>
        <taxon>Acereae</taxon>
        <taxon>Dipteronia</taxon>
    </lineage>
</organism>
<proteinExistence type="predicted"/>
<feature type="compositionally biased region" description="Polar residues" evidence="1">
    <location>
        <begin position="54"/>
        <end position="65"/>
    </location>
</feature>
<dbReference type="EMBL" id="JANJYI010000006">
    <property type="protein sequence ID" value="KAK2645889.1"/>
    <property type="molecule type" value="Genomic_DNA"/>
</dbReference>
<feature type="compositionally biased region" description="Acidic residues" evidence="1">
    <location>
        <begin position="74"/>
        <end position="92"/>
    </location>
</feature>
<dbReference type="Proteomes" id="UP001280121">
    <property type="component" value="Unassembled WGS sequence"/>
</dbReference>
<name>A0AAD9U211_9ROSI</name>